<organism evidence="9 10">
    <name type="scientific">Belliella pelovolcani</name>
    <dbReference type="NCBI Taxonomy" id="529505"/>
    <lineage>
        <taxon>Bacteria</taxon>
        <taxon>Pseudomonadati</taxon>
        <taxon>Bacteroidota</taxon>
        <taxon>Cytophagia</taxon>
        <taxon>Cytophagales</taxon>
        <taxon>Cyclobacteriaceae</taxon>
        <taxon>Belliella</taxon>
    </lineage>
</organism>
<dbReference type="Gene3D" id="1.25.40.390">
    <property type="match status" value="1"/>
</dbReference>
<protein>
    <submittedName>
        <fullName evidence="9">SusD family protein</fullName>
    </submittedName>
</protein>
<name>A0A1N7KUD6_9BACT</name>
<comment type="similarity">
    <text evidence="2">Belongs to the SusD family.</text>
</comment>
<keyword evidence="5" id="KW-0998">Cell outer membrane</keyword>
<dbReference type="SUPFAM" id="SSF48452">
    <property type="entry name" value="TPR-like"/>
    <property type="match status" value="1"/>
</dbReference>
<dbReference type="InterPro" id="IPR033985">
    <property type="entry name" value="SusD-like_N"/>
</dbReference>
<evidence type="ECO:0000313" key="10">
    <source>
        <dbReference type="Proteomes" id="UP000186026"/>
    </source>
</evidence>
<comment type="subcellular location">
    <subcellularLocation>
        <location evidence="1">Cell outer membrane</location>
    </subcellularLocation>
</comment>
<dbReference type="Proteomes" id="UP000186026">
    <property type="component" value="Unassembled WGS sequence"/>
</dbReference>
<dbReference type="Pfam" id="PF14322">
    <property type="entry name" value="SusD-like_3"/>
    <property type="match status" value="1"/>
</dbReference>
<accession>A0A1N7KUD6</accession>
<evidence type="ECO:0000259" key="7">
    <source>
        <dbReference type="Pfam" id="PF07980"/>
    </source>
</evidence>
<dbReference type="CDD" id="cd08977">
    <property type="entry name" value="SusD"/>
    <property type="match status" value="1"/>
</dbReference>
<keyword evidence="4" id="KW-0472">Membrane</keyword>
<reference evidence="10" key="1">
    <citation type="submission" date="2017-01" db="EMBL/GenBank/DDBJ databases">
        <authorList>
            <person name="Varghese N."/>
            <person name="Submissions S."/>
        </authorList>
    </citation>
    <scope>NUCLEOTIDE SEQUENCE [LARGE SCALE GENOMIC DNA]</scope>
    <source>
        <strain evidence="10">DSM 46698</strain>
    </source>
</reference>
<keyword evidence="3 6" id="KW-0732">Signal</keyword>
<sequence length="497" mass="55593">MKKLFSKIFIVAAFLSMSCAEDFLDQIPTDAVSEDLVFTTTGNAWAAINGIHRSMFIRYDSQGQPGEGGVMMYREVMAEDVVLTSQGNGWHVGNSRWLTHINENAGDVRFVWRFYYKIIANANMIIANIDNAEGPAQDKREIKGQALAYRGWAHFNLVQLFAKRFEPGGANTQLGVPIVTEPITEGGPRNTVAEVYAQVNADLDEALTLLTERRNAKSHFNTSVVRGIKARVALTQGNYQVAAQQANQARQGYPLMSTAQLYEGFNNVDNPEWMWGSRQIDDQQTFFASFFAYMSVNFNSTNIRTNPKAINSSLYAQISDSDARKGLWDPNAANPALRDPFINEVTLSNFSKFNYMNRKFIAQGNASSVGDVPYMRAAEMYLIEAEALARAGQNAAAQDVLFDLVSARDEEYTKSTNTGQALIDEIMIQRRIELWGEGFRWYDLKRLNLPLDRTGANHVGSVINNLFNVPAGSADWQWRIPISELNANPAMVQNPDE</sequence>
<dbReference type="Pfam" id="PF07980">
    <property type="entry name" value="SusD_RagB"/>
    <property type="match status" value="1"/>
</dbReference>
<dbReference type="AlphaFoldDB" id="A0A1N7KUD6"/>
<feature type="signal peptide" evidence="6">
    <location>
        <begin position="1"/>
        <end position="20"/>
    </location>
</feature>
<evidence type="ECO:0000259" key="8">
    <source>
        <dbReference type="Pfam" id="PF14322"/>
    </source>
</evidence>
<evidence type="ECO:0000313" key="9">
    <source>
        <dbReference type="EMBL" id="SIS65209.1"/>
    </source>
</evidence>
<dbReference type="InterPro" id="IPR011990">
    <property type="entry name" value="TPR-like_helical_dom_sf"/>
</dbReference>
<gene>
    <name evidence="9" type="ORF">SAMN05421761_102353</name>
</gene>
<proteinExistence type="inferred from homology"/>
<evidence type="ECO:0000256" key="5">
    <source>
        <dbReference type="ARBA" id="ARBA00023237"/>
    </source>
</evidence>
<dbReference type="OrthoDB" id="1100079at2"/>
<feature type="chain" id="PRO_5012116923" evidence="6">
    <location>
        <begin position="21"/>
        <end position="497"/>
    </location>
</feature>
<dbReference type="EMBL" id="FTOP01000002">
    <property type="protein sequence ID" value="SIS65209.1"/>
    <property type="molecule type" value="Genomic_DNA"/>
</dbReference>
<dbReference type="STRING" id="529505.SAMN05421761_102353"/>
<evidence type="ECO:0000256" key="6">
    <source>
        <dbReference type="SAM" id="SignalP"/>
    </source>
</evidence>
<evidence type="ECO:0000256" key="2">
    <source>
        <dbReference type="ARBA" id="ARBA00006275"/>
    </source>
</evidence>
<evidence type="ECO:0000256" key="3">
    <source>
        <dbReference type="ARBA" id="ARBA00022729"/>
    </source>
</evidence>
<dbReference type="InterPro" id="IPR012944">
    <property type="entry name" value="SusD_RagB_dom"/>
</dbReference>
<feature type="domain" description="RagB/SusD" evidence="7">
    <location>
        <begin position="349"/>
        <end position="495"/>
    </location>
</feature>
<feature type="domain" description="SusD-like N-terminal" evidence="8">
    <location>
        <begin position="78"/>
        <end position="234"/>
    </location>
</feature>
<evidence type="ECO:0000256" key="4">
    <source>
        <dbReference type="ARBA" id="ARBA00023136"/>
    </source>
</evidence>
<keyword evidence="10" id="KW-1185">Reference proteome</keyword>
<dbReference type="GO" id="GO:0009279">
    <property type="term" value="C:cell outer membrane"/>
    <property type="evidence" value="ECO:0007669"/>
    <property type="project" value="UniProtKB-SubCell"/>
</dbReference>
<dbReference type="RefSeq" id="WP_076498727.1">
    <property type="nucleotide sequence ID" value="NZ_FTOP01000002.1"/>
</dbReference>
<dbReference type="PROSITE" id="PS51257">
    <property type="entry name" value="PROKAR_LIPOPROTEIN"/>
    <property type="match status" value="1"/>
</dbReference>
<evidence type="ECO:0000256" key="1">
    <source>
        <dbReference type="ARBA" id="ARBA00004442"/>
    </source>
</evidence>